<dbReference type="InterPro" id="IPR006120">
    <property type="entry name" value="Resolvase_HTH_dom"/>
</dbReference>
<evidence type="ECO:0000256" key="1">
    <source>
        <dbReference type="ARBA" id="ARBA00009913"/>
    </source>
</evidence>
<keyword evidence="4" id="KW-0233">DNA recombination</keyword>
<dbReference type="PROSITE" id="PS00397">
    <property type="entry name" value="RECOMBINASES_1"/>
    <property type="match status" value="1"/>
</dbReference>
<dbReference type="InterPro" id="IPR006119">
    <property type="entry name" value="Resolv_N"/>
</dbReference>
<evidence type="ECO:0000256" key="6">
    <source>
        <dbReference type="PROSITE-ProRule" id="PRU10137"/>
    </source>
</evidence>
<dbReference type="InterPro" id="IPR050639">
    <property type="entry name" value="SSR_resolvase"/>
</dbReference>
<name>A0AAW9TLI6_RHIML</name>
<comment type="similarity">
    <text evidence="1">Belongs to the site-specific recombinase resolvase family.</text>
</comment>
<feature type="domain" description="Resolvase/invertase-type recombinase catalytic" evidence="7">
    <location>
        <begin position="3"/>
        <end position="143"/>
    </location>
</feature>
<gene>
    <name evidence="8" type="ORF">GHK53_03180</name>
</gene>
<reference evidence="8 9" key="1">
    <citation type="journal article" date="2013" name="Genome Biol.">
        <title>Comparative genomics of the core and accessory genomes of 48 Sinorhizobium strains comprising five genospecies.</title>
        <authorList>
            <person name="Sugawara M."/>
            <person name="Epstein B."/>
            <person name="Badgley B.D."/>
            <person name="Unno T."/>
            <person name="Xu L."/>
            <person name="Reese J."/>
            <person name="Gyaneshwar P."/>
            <person name="Denny R."/>
            <person name="Mudge J."/>
            <person name="Bharti A.K."/>
            <person name="Farmer A.D."/>
            <person name="May G.D."/>
            <person name="Woodward J.E."/>
            <person name="Medigue C."/>
            <person name="Vallenet D."/>
            <person name="Lajus A."/>
            <person name="Rouy Z."/>
            <person name="Martinez-Vaz B."/>
            <person name="Tiffin P."/>
            <person name="Young N.D."/>
            <person name="Sadowsky M.J."/>
        </authorList>
    </citation>
    <scope>NUCLEOTIDE SEQUENCE [LARGE SCALE GENOMIC DNA]</scope>
    <source>
        <strain evidence="8 9">N6B1</strain>
    </source>
</reference>
<dbReference type="Gene3D" id="1.10.10.60">
    <property type="entry name" value="Homeodomain-like"/>
    <property type="match status" value="1"/>
</dbReference>
<dbReference type="GO" id="GO:0000150">
    <property type="term" value="F:DNA strand exchange activity"/>
    <property type="evidence" value="ECO:0007669"/>
    <property type="project" value="InterPro"/>
</dbReference>
<dbReference type="Gene3D" id="3.40.50.1390">
    <property type="entry name" value="Resolvase, N-terminal catalytic domain"/>
    <property type="match status" value="1"/>
</dbReference>
<keyword evidence="2" id="KW-0229">DNA integration</keyword>
<feature type="active site" description="O-(5'-phospho-DNA)-serine intermediate" evidence="5 6">
    <location>
        <position position="11"/>
    </location>
</feature>
<dbReference type="AlphaFoldDB" id="A0AAW9TLI6"/>
<dbReference type="PANTHER" id="PTHR30461">
    <property type="entry name" value="DNA-INVERTASE FROM LAMBDOID PROPHAGE"/>
    <property type="match status" value="1"/>
</dbReference>
<sequence length="189" mass="20636">MSRTFAYCRVSTADQTVDNQILEIANKGFVIEPHRIVTETISGSTPAKERPGFMKLLDRLEKGDKLIVTKLDRLGRNSIDIQMTLKHLQQTGVEVHCLALAGFDLGSAIGGLVMQMIAAVAEFERELIVERTHAGLKTAEAKGKVFGRPKALDDDQVNEIREAMKTGATISALAKKMGVSRATVMRAAQ</sequence>
<dbReference type="Pfam" id="PF02796">
    <property type="entry name" value="HTH_7"/>
    <property type="match status" value="1"/>
</dbReference>
<evidence type="ECO:0000259" key="7">
    <source>
        <dbReference type="PROSITE" id="PS51736"/>
    </source>
</evidence>
<evidence type="ECO:0000256" key="5">
    <source>
        <dbReference type="PIRSR" id="PIRSR606118-50"/>
    </source>
</evidence>
<evidence type="ECO:0000256" key="4">
    <source>
        <dbReference type="ARBA" id="ARBA00023172"/>
    </source>
</evidence>
<proteinExistence type="inferred from homology"/>
<dbReference type="InterPro" id="IPR036162">
    <property type="entry name" value="Resolvase-like_N_sf"/>
</dbReference>
<evidence type="ECO:0000256" key="3">
    <source>
        <dbReference type="ARBA" id="ARBA00023125"/>
    </source>
</evidence>
<dbReference type="PANTHER" id="PTHR30461:SF2">
    <property type="entry name" value="SERINE RECOMBINASE PINE-RELATED"/>
    <property type="match status" value="1"/>
</dbReference>
<dbReference type="Proteomes" id="UP000429484">
    <property type="component" value="Unassembled WGS sequence"/>
</dbReference>
<dbReference type="InterPro" id="IPR006118">
    <property type="entry name" value="Recombinase_CS"/>
</dbReference>
<accession>A0AAW9TLI6</accession>
<evidence type="ECO:0000313" key="8">
    <source>
        <dbReference type="EMBL" id="MQW31880.1"/>
    </source>
</evidence>
<comment type="caution">
    <text evidence="8">The sequence shown here is derived from an EMBL/GenBank/DDBJ whole genome shotgun (WGS) entry which is preliminary data.</text>
</comment>
<evidence type="ECO:0000313" key="9">
    <source>
        <dbReference type="Proteomes" id="UP000429484"/>
    </source>
</evidence>
<dbReference type="CDD" id="cd00569">
    <property type="entry name" value="HTH_Hin_like"/>
    <property type="match status" value="1"/>
</dbReference>
<dbReference type="PROSITE" id="PS00398">
    <property type="entry name" value="RECOMBINASES_2"/>
    <property type="match status" value="1"/>
</dbReference>
<dbReference type="EMBL" id="WISR01000035">
    <property type="protein sequence ID" value="MQW31880.1"/>
    <property type="molecule type" value="Genomic_DNA"/>
</dbReference>
<dbReference type="PROSITE" id="PS51736">
    <property type="entry name" value="RECOMBINASES_3"/>
    <property type="match status" value="1"/>
</dbReference>
<protein>
    <submittedName>
        <fullName evidence="8">Helix-turn-helix domain-containing protein</fullName>
    </submittedName>
</protein>
<dbReference type="GO" id="GO:0015074">
    <property type="term" value="P:DNA integration"/>
    <property type="evidence" value="ECO:0007669"/>
    <property type="project" value="UniProtKB-KW"/>
</dbReference>
<dbReference type="InterPro" id="IPR009057">
    <property type="entry name" value="Homeodomain-like_sf"/>
</dbReference>
<keyword evidence="3" id="KW-0238">DNA-binding</keyword>
<dbReference type="RefSeq" id="WP_127633155.1">
    <property type="nucleotide sequence ID" value="NZ_CP065022.1"/>
</dbReference>
<dbReference type="SMART" id="SM00857">
    <property type="entry name" value="Resolvase"/>
    <property type="match status" value="1"/>
</dbReference>
<dbReference type="GO" id="GO:0003677">
    <property type="term" value="F:DNA binding"/>
    <property type="evidence" value="ECO:0007669"/>
    <property type="project" value="UniProtKB-KW"/>
</dbReference>
<dbReference type="SUPFAM" id="SSF53041">
    <property type="entry name" value="Resolvase-like"/>
    <property type="match status" value="1"/>
</dbReference>
<dbReference type="Pfam" id="PF00239">
    <property type="entry name" value="Resolvase"/>
    <property type="match status" value="1"/>
</dbReference>
<dbReference type="SUPFAM" id="SSF46689">
    <property type="entry name" value="Homeodomain-like"/>
    <property type="match status" value="1"/>
</dbReference>
<dbReference type="CDD" id="cd03768">
    <property type="entry name" value="SR_ResInv"/>
    <property type="match status" value="1"/>
</dbReference>
<organism evidence="8 9">
    <name type="scientific">Rhizobium meliloti</name>
    <name type="common">Ensifer meliloti</name>
    <name type="synonym">Sinorhizobium meliloti</name>
    <dbReference type="NCBI Taxonomy" id="382"/>
    <lineage>
        <taxon>Bacteria</taxon>
        <taxon>Pseudomonadati</taxon>
        <taxon>Pseudomonadota</taxon>
        <taxon>Alphaproteobacteria</taxon>
        <taxon>Hyphomicrobiales</taxon>
        <taxon>Rhizobiaceae</taxon>
        <taxon>Sinorhizobium/Ensifer group</taxon>
        <taxon>Sinorhizobium</taxon>
    </lineage>
</organism>
<evidence type="ECO:0000256" key="2">
    <source>
        <dbReference type="ARBA" id="ARBA00022908"/>
    </source>
</evidence>